<feature type="compositionally biased region" description="Basic and acidic residues" evidence="1">
    <location>
        <begin position="19"/>
        <end position="41"/>
    </location>
</feature>
<dbReference type="InterPro" id="IPR011250">
    <property type="entry name" value="OMP/PagP_B-barrel"/>
</dbReference>
<evidence type="ECO:0000313" key="3">
    <source>
        <dbReference type="EMBL" id="ERI88686.1"/>
    </source>
</evidence>
<dbReference type="InterPro" id="IPR025665">
    <property type="entry name" value="Beta-barrel_OMP_2"/>
</dbReference>
<accession>U2E869</accession>
<comment type="caution">
    <text evidence="3">The sequence shown here is derived from an EMBL/GenBank/DDBJ whole genome shotgun (WGS) entry which is preliminary data.</text>
</comment>
<feature type="domain" description="Outer membrane protein beta-barrel" evidence="2">
    <location>
        <begin position="108"/>
        <end position="239"/>
    </location>
</feature>
<dbReference type="EMBL" id="AWSV01000027">
    <property type="protein sequence ID" value="ERI88686.1"/>
    <property type="molecule type" value="Genomic_DNA"/>
</dbReference>
<dbReference type="Gene3D" id="2.40.160.20">
    <property type="match status" value="1"/>
</dbReference>
<protein>
    <recommendedName>
        <fullName evidence="2">Outer membrane protein beta-barrel domain-containing protein</fullName>
    </recommendedName>
</protein>
<dbReference type="AlphaFoldDB" id="U2E869"/>
<dbReference type="PATRIC" id="fig|1321819.3.peg.437"/>
<gene>
    <name evidence="3" type="ORF">HMPREF1981_00467</name>
</gene>
<proteinExistence type="predicted"/>
<evidence type="ECO:0000256" key="1">
    <source>
        <dbReference type="SAM" id="MobiDB-lite"/>
    </source>
</evidence>
<dbReference type="SUPFAM" id="SSF56925">
    <property type="entry name" value="OMPA-like"/>
    <property type="match status" value="1"/>
</dbReference>
<evidence type="ECO:0000313" key="4">
    <source>
        <dbReference type="Proteomes" id="UP000016496"/>
    </source>
</evidence>
<organism evidence="3 4">
    <name type="scientific">Bacteroides pyogenes F0041</name>
    <dbReference type="NCBI Taxonomy" id="1321819"/>
    <lineage>
        <taxon>Bacteria</taxon>
        <taxon>Pseudomonadati</taxon>
        <taxon>Bacteroidota</taxon>
        <taxon>Bacteroidia</taxon>
        <taxon>Bacteroidales</taxon>
        <taxon>Bacteroidaceae</taxon>
        <taxon>Bacteroides</taxon>
    </lineage>
</organism>
<reference evidence="3 4" key="1">
    <citation type="submission" date="2013-08" db="EMBL/GenBank/DDBJ databases">
        <authorList>
            <person name="Weinstock G."/>
            <person name="Sodergren E."/>
            <person name="Wylie T."/>
            <person name="Fulton L."/>
            <person name="Fulton R."/>
            <person name="Fronick C."/>
            <person name="O'Laughlin M."/>
            <person name="Godfrey J."/>
            <person name="Miner T."/>
            <person name="Herter B."/>
            <person name="Appelbaum E."/>
            <person name="Cordes M."/>
            <person name="Lek S."/>
            <person name="Wollam A."/>
            <person name="Pepin K.H."/>
            <person name="Palsikar V.B."/>
            <person name="Mitreva M."/>
            <person name="Wilson R.K."/>
        </authorList>
    </citation>
    <scope>NUCLEOTIDE SEQUENCE [LARGE SCALE GENOMIC DNA]</scope>
    <source>
        <strain evidence="3 4">F0041</strain>
    </source>
</reference>
<dbReference type="OrthoDB" id="1056775at2"/>
<dbReference type="Pfam" id="PF13568">
    <property type="entry name" value="OMP_b-brl_2"/>
    <property type="match status" value="1"/>
</dbReference>
<name>U2E869_9BACE</name>
<sequence>MNITPMHTCTARKHTLSEFAREEKAKQESIRQDSSVERKDSVQSPDLQMIKKQRIRQDEEYHPAITSRHLSNDKKDWSLALSYSGGEKRTDTRRTMIPGSIASDKPQEVIKELHYHLSITLSLSLCKKFDERKGIETGLQYTHLRSDFTTVTNYSLNEAQKIDYIGIPIKGIFNIRNGRRWSIYISAGVTMDIPLRATSEKSVFDESGQITSQTRGNIYPSLQWSANFGIGFQYRIIPSLGVYAEPKLYYFFKINVIYLSATCVHVLQI</sequence>
<dbReference type="Proteomes" id="UP000016496">
    <property type="component" value="Unassembled WGS sequence"/>
</dbReference>
<evidence type="ECO:0000259" key="2">
    <source>
        <dbReference type="Pfam" id="PF13568"/>
    </source>
</evidence>
<dbReference type="HOGENOM" id="CLU_1033109_0_0_10"/>
<feature type="region of interest" description="Disordered" evidence="1">
    <location>
        <begin position="19"/>
        <end position="47"/>
    </location>
</feature>